<organism evidence="1 2">
    <name type="scientific">Halorubrum ezzemoulense DSM 17463</name>
    <dbReference type="NCBI Taxonomy" id="1121945"/>
    <lineage>
        <taxon>Archaea</taxon>
        <taxon>Methanobacteriati</taxon>
        <taxon>Methanobacteriota</taxon>
        <taxon>Stenosarchaea group</taxon>
        <taxon>Halobacteria</taxon>
        <taxon>Halobacteriales</taxon>
        <taxon>Haloferacaceae</taxon>
        <taxon>Halorubrum</taxon>
    </lineage>
</organism>
<proteinExistence type="predicted"/>
<dbReference type="AlphaFoldDB" id="A0A1X4G5K4"/>
<dbReference type="eggNOG" id="arCOG06273">
    <property type="taxonomic scope" value="Archaea"/>
</dbReference>
<gene>
    <name evidence="1" type="ORF">B9H04_17240</name>
</gene>
<dbReference type="STRING" id="1121945.GCA_000421805_00708"/>
<protein>
    <submittedName>
        <fullName evidence="1">Uncharacterized protein</fullName>
    </submittedName>
</protein>
<evidence type="ECO:0000313" key="1">
    <source>
        <dbReference type="EMBL" id="OSO89856.1"/>
    </source>
</evidence>
<name>A0A1X4G5K4_HALEZ</name>
<reference evidence="1 2" key="1">
    <citation type="submission" date="2017-04" db="EMBL/GenBank/DDBJ databases">
        <title>MLSA of the genus Halorubrum.</title>
        <authorList>
            <person name="De La Haba R."/>
            <person name="Sanchez-Porro C."/>
            <person name="Infante-Dominguez C."/>
            <person name="Ventosa A."/>
        </authorList>
    </citation>
    <scope>NUCLEOTIDE SEQUENCE [LARGE SCALE GENOMIC DNA]</scope>
    <source>
        <strain evidence="1 2">DSM 17463</strain>
    </source>
</reference>
<accession>A0A1X4G5K4</accession>
<evidence type="ECO:0000313" key="2">
    <source>
        <dbReference type="Proteomes" id="UP000193587"/>
    </source>
</evidence>
<comment type="caution">
    <text evidence="1">The sequence shown here is derived from an EMBL/GenBank/DDBJ whole genome shotgun (WGS) entry which is preliminary data.</text>
</comment>
<dbReference type="Proteomes" id="UP000193587">
    <property type="component" value="Unassembled WGS sequence"/>
</dbReference>
<dbReference type="EMBL" id="NEDJ01000117">
    <property type="protein sequence ID" value="OSO89856.1"/>
    <property type="molecule type" value="Genomic_DNA"/>
</dbReference>
<sequence length="262" mass="28414">MLFITITTRTIGTNQTNGRSCTRDDASCGLTFRNADGDVTATSLANVSGFAGATAAARLVRPLVSQRYRLAITDGTLAVDESGIVQPTEVEEKADLGLENPAFRDDIEVFTSIDLAALDSDSNGDMKSLAGLQANGLDRTAVTKGNRIVFGSEATGIWGALFHFSAARDAGPLEAGQTVDHRVLRDFLTAEDGVSLRVRQTNPGINEPASRLNLSRADPEDITLFLADAAELETPDAPGRFYLVNRHERRRDDHQRRERRRG</sequence>